<dbReference type="EMBL" id="HBIM01019471">
    <property type="protein sequence ID" value="CAE0417893.1"/>
    <property type="molecule type" value="Transcribed_RNA"/>
</dbReference>
<dbReference type="SMART" id="SM00320">
    <property type="entry name" value="WD40"/>
    <property type="match status" value="5"/>
</dbReference>
<keyword evidence="6" id="KW-0653">Protein transport</keyword>
<dbReference type="GO" id="GO:0015031">
    <property type="term" value="P:protein transport"/>
    <property type="evidence" value="ECO:0007669"/>
    <property type="project" value="UniProtKB-KW"/>
</dbReference>
<comment type="subcellular location">
    <subcellularLocation>
        <location evidence="1">Nucleus envelope</location>
    </subcellularLocation>
</comment>
<reference evidence="9" key="1">
    <citation type="submission" date="2021-01" db="EMBL/GenBank/DDBJ databases">
        <authorList>
            <person name="Corre E."/>
            <person name="Pelletier E."/>
            <person name="Niang G."/>
            <person name="Scheremetjew M."/>
            <person name="Finn R."/>
            <person name="Kale V."/>
            <person name="Holt S."/>
            <person name="Cochrane G."/>
            <person name="Meng A."/>
            <person name="Brown T."/>
            <person name="Cohen L."/>
        </authorList>
    </citation>
    <scope>NUCLEOTIDE SEQUENCE</scope>
    <source>
        <strain evidence="9">CCMP127</strain>
    </source>
</reference>
<dbReference type="InterPro" id="IPR001680">
    <property type="entry name" value="WD40_rpt"/>
</dbReference>
<dbReference type="GO" id="GO:0005198">
    <property type="term" value="F:structural molecule activity"/>
    <property type="evidence" value="ECO:0007669"/>
    <property type="project" value="InterPro"/>
</dbReference>
<organism evidence="9">
    <name type="scientific">Amphora coffeiformis</name>
    <dbReference type="NCBI Taxonomy" id="265554"/>
    <lineage>
        <taxon>Eukaryota</taxon>
        <taxon>Sar</taxon>
        <taxon>Stramenopiles</taxon>
        <taxon>Ochrophyta</taxon>
        <taxon>Bacillariophyta</taxon>
        <taxon>Bacillariophyceae</taxon>
        <taxon>Bacillariophycidae</taxon>
        <taxon>Thalassiophysales</taxon>
        <taxon>Catenulaceae</taxon>
        <taxon>Amphora</taxon>
    </lineage>
</organism>
<keyword evidence="3" id="KW-0813">Transport</keyword>
<dbReference type="GO" id="GO:1904263">
    <property type="term" value="P:positive regulation of TORC1 signaling"/>
    <property type="evidence" value="ECO:0007669"/>
    <property type="project" value="TreeGrafter"/>
</dbReference>
<dbReference type="GO" id="GO:0034198">
    <property type="term" value="P:cellular response to amino acid starvation"/>
    <property type="evidence" value="ECO:0007669"/>
    <property type="project" value="TreeGrafter"/>
</dbReference>
<gene>
    <name evidence="9" type="ORF">ACOF00016_LOCUS14780</name>
</gene>
<feature type="repeat" description="WD" evidence="8">
    <location>
        <begin position="68"/>
        <end position="111"/>
    </location>
</feature>
<dbReference type="InterPro" id="IPR015943">
    <property type="entry name" value="WD40/YVTN_repeat-like_dom_sf"/>
</dbReference>
<evidence type="ECO:0000256" key="6">
    <source>
        <dbReference type="ARBA" id="ARBA00022927"/>
    </source>
</evidence>
<evidence type="ECO:0000256" key="8">
    <source>
        <dbReference type="PROSITE-ProRule" id="PRU00221"/>
    </source>
</evidence>
<dbReference type="PANTHER" id="PTHR11024">
    <property type="entry name" value="NUCLEAR PORE COMPLEX PROTEIN SEC13 / SEH1 FAMILY MEMBER"/>
    <property type="match status" value="1"/>
</dbReference>
<dbReference type="SUPFAM" id="SSF50978">
    <property type="entry name" value="WD40 repeat-like"/>
    <property type="match status" value="1"/>
</dbReference>
<evidence type="ECO:0000256" key="4">
    <source>
        <dbReference type="ARBA" id="ARBA00022574"/>
    </source>
</evidence>
<dbReference type="Pfam" id="PF00400">
    <property type="entry name" value="WD40"/>
    <property type="match status" value="3"/>
</dbReference>
<proteinExistence type="inferred from homology"/>
<evidence type="ECO:0000256" key="2">
    <source>
        <dbReference type="ARBA" id="ARBA00010102"/>
    </source>
</evidence>
<keyword evidence="7" id="KW-0539">Nucleus</keyword>
<dbReference type="Gene3D" id="2.130.10.10">
    <property type="entry name" value="YVTN repeat-like/Quinoprotein amine dehydrogenase"/>
    <property type="match status" value="1"/>
</dbReference>
<dbReference type="GO" id="GO:0031080">
    <property type="term" value="C:nuclear pore outer ring"/>
    <property type="evidence" value="ECO:0007669"/>
    <property type="project" value="TreeGrafter"/>
</dbReference>
<accession>A0A7S3LFG5</accession>
<dbReference type="PROSITE" id="PS00678">
    <property type="entry name" value="WD_REPEATS_1"/>
    <property type="match status" value="1"/>
</dbReference>
<dbReference type="AlphaFoldDB" id="A0A7S3LFG5"/>
<dbReference type="PROSITE" id="PS50294">
    <property type="entry name" value="WD_REPEATS_REGION"/>
    <property type="match status" value="2"/>
</dbReference>
<dbReference type="InterPro" id="IPR019775">
    <property type="entry name" value="WD40_repeat_CS"/>
</dbReference>
<keyword evidence="5" id="KW-0677">Repeat</keyword>
<dbReference type="InterPro" id="IPR036322">
    <property type="entry name" value="WD40_repeat_dom_sf"/>
</dbReference>
<evidence type="ECO:0000256" key="3">
    <source>
        <dbReference type="ARBA" id="ARBA00022448"/>
    </source>
</evidence>
<evidence type="ECO:0008006" key="10">
    <source>
        <dbReference type="Google" id="ProtNLM"/>
    </source>
</evidence>
<feature type="repeat" description="WD" evidence="8">
    <location>
        <begin position="23"/>
        <end position="57"/>
    </location>
</feature>
<dbReference type="PROSITE" id="PS50082">
    <property type="entry name" value="WD_REPEATS_2"/>
    <property type="match status" value="2"/>
</dbReference>
<keyword evidence="4 8" id="KW-0853">WD repeat</keyword>
<evidence type="ECO:0000313" key="9">
    <source>
        <dbReference type="EMBL" id="CAE0417893.1"/>
    </source>
</evidence>
<evidence type="ECO:0000256" key="1">
    <source>
        <dbReference type="ARBA" id="ARBA00004259"/>
    </source>
</evidence>
<dbReference type="PANTHER" id="PTHR11024:SF3">
    <property type="entry name" value="NUCLEOPORIN SEH1"/>
    <property type="match status" value="1"/>
</dbReference>
<comment type="similarity">
    <text evidence="2">Belongs to the WD repeat SEC13 family.</text>
</comment>
<protein>
    <recommendedName>
        <fullName evidence="10">Anaphase-promoting complex subunit 4 WD40 domain-containing protein</fullName>
    </recommendedName>
</protein>
<evidence type="ECO:0000256" key="7">
    <source>
        <dbReference type="ARBA" id="ARBA00023242"/>
    </source>
</evidence>
<sequence length="349" mass="38397">MTAMETESTEQMMSTGAPSQLIQSMHRDYIHQVKFDVYGRRIATCSGDRFVRVWELQETGEWMLTSSWQAHKSSVTSLDWAHPEFGSILATCGSDNHAKIWEEQNHTTAATTTTPGSNSRWVVRASLTEARRGVTCVEFAPRYWGLKLAVGSSDGCVRIYEAIDIMNLTQWPLAATLQSFAEGSNKGCTSLSWSTGRFEAPTLVAGGSHLVLYRYAKNSTGTQAWYPLLKLPSPDKGDVLSVAWAPNVGRRFHYIASAEDSQLRIYKLSRELVPPTSNSGGAVPTVLSTQTIPTHAWQVQWNVTGTVLASSGDGGKVQLWKTNGSNEFELVSEVHGDQEGNSLPAQMDF</sequence>
<evidence type="ECO:0000256" key="5">
    <source>
        <dbReference type="ARBA" id="ARBA00022737"/>
    </source>
</evidence>
<dbReference type="GO" id="GO:0035859">
    <property type="term" value="C:Seh1-associated complex"/>
    <property type="evidence" value="ECO:0007669"/>
    <property type="project" value="TreeGrafter"/>
</dbReference>
<name>A0A7S3LFG5_9STRA</name>
<dbReference type="InterPro" id="IPR037363">
    <property type="entry name" value="Sec13/Seh1_fam"/>
</dbReference>